<feature type="transmembrane region" description="Helical" evidence="8">
    <location>
        <begin position="159"/>
        <end position="181"/>
    </location>
</feature>
<keyword evidence="3" id="KW-0813">Transport</keyword>
<comment type="caution">
    <text evidence="9">The sequence shown here is derived from an EMBL/GenBank/DDBJ whole genome shotgun (WGS) entry which is preliminary data.</text>
</comment>
<comment type="subcellular location">
    <subcellularLocation>
        <location evidence="1">Cell membrane</location>
        <topology evidence="1">Multi-pass membrane protein</topology>
    </subcellularLocation>
</comment>
<evidence type="ECO:0000256" key="4">
    <source>
        <dbReference type="ARBA" id="ARBA00022475"/>
    </source>
</evidence>
<evidence type="ECO:0000313" key="10">
    <source>
        <dbReference type="Proteomes" id="UP001596142"/>
    </source>
</evidence>
<feature type="transmembrane region" description="Helical" evidence="8">
    <location>
        <begin position="12"/>
        <end position="33"/>
    </location>
</feature>
<dbReference type="Pfam" id="PF01594">
    <property type="entry name" value="AI-2E_transport"/>
    <property type="match status" value="1"/>
</dbReference>
<evidence type="ECO:0000256" key="1">
    <source>
        <dbReference type="ARBA" id="ARBA00004651"/>
    </source>
</evidence>
<feature type="transmembrane region" description="Helical" evidence="8">
    <location>
        <begin position="69"/>
        <end position="89"/>
    </location>
</feature>
<keyword evidence="6 8" id="KW-1133">Transmembrane helix</keyword>
<evidence type="ECO:0000256" key="6">
    <source>
        <dbReference type="ARBA" id="ARBA00022989"/>
    </source>
</evidence>
<dbReference type="Proteomes" id="UP001596142">
    <property type="component" value="Unassembled WGS sequence"/>
</dbReference>
<keyword evidence="7 8" id="KW-0472">Membrane</keyword>
<dbReference type="EMBL" id="JBHSOZ010000003">
    <property type="protein sequence ID" value="MFC5713018.1"/>
    <property type="molecule type" value="Genomic_DNA"/>
</dbReference>
<accession>A0ABW0YPF9</accession>
<evidence type="ECO:0000256" key="5">
    <source>
        <dbReference type="ARBA" id="ARBA00022692"/>
    </source>
</evidence>
<gene>
    <name evidence="9" type="ORF">ACFPU1_09500</name>
</gene>
<evidence type="ECO:0000256" key="2">
    <source>
        <dbReference type="ARBA" id="ARBA00009773"/>
    </source>
</evidence>
<keyword evidence="4" id="KW-1003">Cell membrane</keyword>
<keyword evidence="10" id="KW-1185">Reference proteome</keyword>
<proteinExistence type="inferred from homology"/>
<feature type="transmembrane region" description="Helical" evidence="8">
    <location>
        <begin position="313"/>
        <end position="336"/>
    </location>
</feature>
<feature type="transmembrane region" description="Helical" evidence="8">
    <location>
        <begin position="221"/>
        <end position="252"/>
    </location>
</feature>
<dbReference type="RefSeq" id="WP_054636200.1">
    <property type="nucleotide sequence ID" value="NZ_JBHSOZ010000003.1"/>
</dbReference>
<feature type="transmembrane region" description="Helical" evidence="8">
    <location>
        <begin position="264"/>
        <end position="292"/>
    </location>
</feature>
<comment type="similarity">
    <text evidence="2">Belongs to the autoinducer-2 exporter (AI-2E) (TC 2.A.86) family.</text>
</comment>
<protein>
    <submittedName>
        <fullName evidence="9">AI-2E family transporter</fullName>
    </submittedName>
</protein>
<evidence type="ECO:0000256" key="3">
    <source>
        <dbReference type="ARBA" id="ARBA00022448"/>
    </source>
</evidence>
<feature type="transmembrane region" description="Helical" evidence="8">
    <location>
        <begin position="39"/>
        <end position="57"/>
    </location>
</feature>
<evidence type="ECO:0000256" key="8">
    <source>
        <dbReference type="SAM" id="Phobius"/>
    </source>
</evidence>
<dbReference type="PANTHER" id="PTHR21716">
    <property type="entry name" value="TRANSMEMBRANE PROTEIN"/>
    <property type="match status" value="1"/>
</dbReference>
<organism evidence="9 10">
    <name type="scientific">Thalassorhabdus alkalitolerans</name>
    <dbReference type="NCBI Taxonomy" id="2282697"/>
    <lineage>
        <taxon>Bacteria</taxon>
        <taxon>Bacillati</taxon>
        <taxon>Bacillota</taxon>
        <taxon>Bacilli</taxon>
        <taxon>Bacillales</taxon>
        <taxon>Bacillaceae</taxon>
        <taxon>Thalassorhabdus</taxon>
    </lineage>
</organism>
<reference evidence="10" key="1">
    <citation type="journal article" date="2019" name="Int. J. Syst. Evol. Microbiol.">
        <title>The Global Catalogue of Microorganisms (GCM) 10K type strain sequencing project: providing services to taxonomists for standard genome sequencing and annotation.</title>
        <authorList>
            <consortium name="The Broad Institute Genomics Platform"/>
            <consortium name="The Broad Institute Genome Sequencing Center for Infectious Disease"/>
            <person name="Wu L."/>
            <person name="Ma J."/>
        </authorList>
    </citation>
    <scope>NUCLEOTIDE SEQUENCE [LARGE SCALE GENOMIC DNA]</scope>
    <source>
        <strain evidence="10">CECT 7184</strain>
    </source>
</reference>
<dbReference type="InterPro" id="IPR002549">
    <property type="entry name" value="AI-2E-like"/>
</dbReference>
<dbReference type="PANTHER" id="PTHR21716:SF53">
    <property type="entry name" value="PERMEASE PERM-RELATED"/>
    <property type="match status" value="1"/>
</dbReference>
<sequence length="365" mass="41148">MYNKFLKTGSAIIIIFLIIYLGTLIDWIFIPLLVFFQTVFFPIVIAGILFYIFRPIVHRLSKKMPRTLAILLLFFGFAALIVALLSLIVPEIENQMNSLVNSMPVIISEMQQLLIQIQQHELVQRFDLTELFQVEEQIEQAGSVINNIMSNIVPNTLSFVGAVFNVLIALFVIPFILFYLLKEGEKFPNSILHFIQEKDNKKEASRILSGMDKMLSNYIQGILIVCSFIGILCYIAFTLIGLDYALILALFAMMTNVIPYVGPWLGAVPAVIVGILQSPFMALLVIIIIVIIQQIESILLQPQVMGKKLSMHPVTVLILVLVAGQFLGIVGMLLAVPTYAVSKVFVTHLHRLWQVKQQENKLKDT</sequence>
<name>A0ABW0YPF9_9BACI</name>
<keyword evidence="5 8" id="KW-0812">Transmembrane</keyword>
<evidence type="ECO:0000256" key="7">
    <source>
        <dbReference type="ARBA" id="ARBA00023136"/>
    </source>
</evidence>
<evidence type="ECO:0000313" key="9">
    <source>
        <dbReference type="EMBL" id="MFC5713018.1"/>
    </source>
</evidence>